<reference evidence="5 6" key="1">
    <citation type="submission" date="2021-03" db="EMBL/GenBank/DDBJ databases">
        <title>Genomic and phenotypic characterization of Chloracidobacterium isolates provides evidence for multiple species.</title>
        <authorList>
            <person name="Saini M.K."/>
            <person name="Costas A.M.G."/>
            <person name="Tank M."/>
            <person name="Bryant D.A."/>
        </authorList>
    </citation>
    <scope>NUCLEOTIDE SEQUENCE [LARGE SCALE GENOMIC DNA]</scope>
    <source>
        <strain evidence="5 6">BV2-C</strain>
    </source>
</reference>
<evidence type="ECO:0000259" key="4">
    <source>
        <dbReference type="Pfam" id="PF25973"/>
    </source>
</evidence>
<dbReference type="Gene3D" id="1.10.287.470">
    <property type="entry name" value="Helix hairpin bin"/>
    <property type="match status" value="2"/>
</dbReference>
<dbReference type="RefSeq" id="WP_211430172.1">
    <property type="nucleotide sequence ID" value="NZ_CP072649.1"/>
</dbReference>
<feature type="coiled-coil region" evidence="3">
    <location>
        <begin position="197"/>
        <end position="224"/>
    </location>
</feature>
<protein>
    <submittedName>
        <fullName evidence="5">Biotin/lipoyl-binding protein</fullName>
    </submittedName>
</protein>
<gene>
    <name evidence="5" type="ORF">J8C06_14690</name>
</gene>
<evidence type="ECO:0000256" key="1">
    <source>
        <dbReference type="ARBA" id="ARBA00004196"/>
    </source>
</evidence>
<organism evidence="5 6">
    <name type="scientific">Chloracidobacterium validum</name>
    <dbReference type="NCBI Taxonomy" id="2821543"/>
    <lineage>
        <taxon>Bacteria</taxon>
        <taxon>Pseudomonadati</taxon>
        <taxon>Acidobacteriota</taxon>
        <taxon>Terriglobia</taxon>
        <taxon>Terriglobales</taxon>
        <taxon>Acidobacteriaceae</taxon>
        <taxon>Chloracidobacterium</taxon>
    </lineage>
</organism>
<proteinExistence type="predicted"/>
<name>A0ABX8BBH1_9BACT</name>
<dbReference type="PANTHER" id="PTHR32347">
    <property type="entry name" value="EFFLUX SYSTEM COMPONENT YKNX-RELATED"/>
    <property type="match status" value="1"/>
</dbReference>
<dbReference type="PANTHER" id="PTHR32347:SF27">
    <property type="entry name" value="RND EFFLUX PUMP MEMBRANE FUSION PROTEIN BARREL-SANDWICH DOMAIN-CONTAINING PROTEIN"/>
    <property type="match status" value="1"/>
</dbReference>
<dbReference type="InterPro" id="IPR058647">
    <property type="entry name" value="BSH_CzcB-like"/>
</dbReference>
<accession>A0ABX8BBH1</accession>
<evidence type="ECO:0000313" key="6">
    <source>
        <dbReference type="Proteomes" id="UP000676506"/>
    </source>
</evidence>
<feature type="domain" description="CzcB-like barrel-sandwich hybrid" evidence="4">
    <location>
        <begin position="65"/>
        <end position="244"/>
    </location>
</feature>
<keyword evidence="2 3" id="KW-0175">Coiled coil</keyword>
<dbReference type="Gene3D" id="2.40.30.170">
    <property type="match status" value="1"/>
</dbReference>
<keyword evidence="6" id="KW-1185">Reference proteome</keyword>
<evidence type="ECO:0000256" key="3">
    <source>
        <dbReference type="SAM" id="Coils"/>
    </source>
</evidence>
<dbReference type="Pfam" id="PF25973">
    <property type="entry name" value="BSH_CzcB"/>
    <property type="match status" value="1"/>
</dbReference>
<dbReference type="InterPro" id="IPR050465">
    <property type="entry name" value="UPF0194_transport"/>
</dbReference>
<dbReference type="SUPFAM" id="SSF111369">
    <property type="entry name" value="HlyD-like secretion proteins"/>
    <property type="match status" value="2"/>
</dbReference>
<evidence type="ECO:0000313" key="5">
    <source>
        <dbReference type="EMBL" id="QUW04283.1"/>
    </source>
</evidence>
<comment type="subcellular location">
    <subcellularLocation>
        <location evidence="1">Cell envelope</location>
    </subcellularLocation>
</comment>
<dbReference type="Gene3D" id="2.40.50.100">
    <property type="match status" value="2"/>
</dbReference>
<dbReference type="Proteomes" id="UP000676506">
    <property type="component" value="Chromosome 2"/>
</dbReference>
<dbReference type="EMBL" id="CP072649">
    <property type="protein sequence ID" value="QUW04283.1"/>
    <property type="molecule type" value="Genomic_DNA"/>
</dbReference>
<sequence>MKLQSLTLPLITIAALSYAGYSTYVSQPVRKPEPPPAAPPRAPYAQGVAGVGLVEAGGENIALNTPVAGLVTRVFVRAGDDVKRGDRLFELDSRDLQAELALRRQTLDVARARLARLEQAPWSADRPMLEAKVLETEAQLADADMQLKRIENVSDQRAVRAEEVEHRRFAVLAARARHQEAKAQLARLDAGTWKADLDVARSEVKLAQANVKRIEADIERLTVRALTAGKVLQCNVRPGEYAQAGQLAKPLITLGNADELHVRVDIDENEAPKVKPSARAVGYMRGKSEVAIPLEFVRYEPLVVPKKSLTGDATERVDTRVLQVIYRVATNDAALFIGQQMDVYIDQGGQP</sequence>
<evidence type="ECO:0000256" key="2">
    <source>
        <dbReference type="ARBA" id="ARBA00023054"/>
    </source>
</evidence>